<dbReference type="Pfam" id="PF12770">
    <property type="entry name" value="CHAT"/>
    <property type="match status" value="1"/>
</dbReference>
<organism evidence="2">
    <name type="scientific">hydrothermal vent metagenome</name>
    <dbReference type="NCBI Taxonomy" id="652676"/>
    <lineage>
        <taxon>unclassified sequences</taxon>
        <taxon>metagenomes</taxon>
        <taxon>ecological metagenomes</taxon>
    </lineage>
</organism>
<accession>A0A3B0UAD6</accession>
<dbReference type="PANTHER" id="PTHR10098:SF108">
    <property type="entry name" value="TETRATRICOPEPTIDE REPEAT PROTEIN 28"/>
    <property type="match status" value="1"/>
</dbReference>
<feature type="domain" description="CHAT" evidence="1">
    <location>
        <begin position="12"/>
        <end position="227"/>
    </location>
</feature>
<dbReference type="PANTHER" id="PTHR10098">
    <property type="entry name" value="RAPSYN-RELATED"/>
    <property type="match status" value="1"/>
</dbReference>
<dbReference type="EMBL" id="UOES01000053">
    <property type="protein sequence ID" value="VAW26020.1"/>
    <property type="molecule type" value="Genomic_DNA"/>
</dbReference>
<feature type="non-terminal residue" evidence="2">
    <location>
        <position position="1"/>
    </location>
</feature>
<evidence type="ECO:0000313" key="2">
    <source>
        <dbReference type="EMBL" id="VAW26020.1"/>
    </source>
</evidence>
<proteinExistence type="predicted"/>
<gene>
    <name evidence="2" type="ORF">MNBD_BACTEROID06-7</name>
</gene>
<name>A0A3B0UAD6_9ZZZZ</name>
<sequence>PTYYVDASKPKKGAIGQLPGTEKEINALIQLLDKNGWTTSENLEYEATESAIKEIKSPKIFHVATHGFFTPAQQVAQNAASGQKKATALENPLLRTGLLLTGAGDLLNKTEFNYNEEDGILTAYEAMNMNLDNTDLVVLSACETGLGETKVGEGVYGLQRAFMVAGAKTLIMSMFKVDDTATQKLMVNFYQKWIKTGNKRQSFVEAKKELRNEYEDPIYWGAFIMIGLE</sequence>
<dbReference type="InterPro" id="IPR024983">
    <property type="entry name" value="CHAT_dom"/>
</dbReference>
<protein>
    <recommendedName>
        <fullName evidence="1">CHAT domain-containing protein</fullName>
    </recommendedName>
</protein>
<dbReference type="AlphaFoldDB" id="A0A3B0UAD6"/>
<reference evidence="2" key="1">
    <citation type="submission" date="2018-06" db="EMBL/GenBank/DDBJ databases">
        <authorList>
            <person name="Zhirakovskaya E."/>
        </authorList>
    </citation>
    <scope>NUCLEOTIDE SEQUENCE</scope>
</reference>
<evidence type="ECO:0000259" key="1">
    <source>
        <dbReference type="Pfam" id="PF12770"/>
    </source>
</evidence>